<reference evidence="2" key="1">
    <citation type="submission" date="2016-02" db="EMBL/GenBank/DDBJ databases">
        <authorList>
            <person name="Holder M.E."/>
            <person name="Ajami N.J."/>
            <person name="Petrosino J.F."/>
        </authorList>
    </citation>
    <scope>NUCLEOTIDE SEQUENCE [LARGE SCALE GENOMIC DNA]</scope>
    <source>
        <strain evidence="2">DSM 12838</strain>
    </source>
</reference>
<dbReference type="EMBL" id="CP014230">
    <property type="protein sequence ID" value="AMD93792.1"/>
    <property type="molecule type" value="Genomic_DNA"/>
</dbReference>
<dbReference type="STRING" id="888061.AXF15_12235"/>
<accession>A0A0X8JS71</accession>
<organism evidence="1 2">
    <name type="scientific">Desulfomicrobium orale DSM 12838</name>
    <dbReference type="NCBI Taxonomy" id="888061"/>
    <lineage>
        <taxon>Bacteria</taxon>
        <taxon>Pseudomonadati</taxon>
        <taxon>Thermodesulfobacteriota</taxon>
        <taxon>Desulfovibrionia</taxon>
        <taxon>Desulfovibrionales</taxon>
        <taxon>Desulfomicrobiaceae</taxon>
        <taxon>Desulfomicrobium</taxon>
    </lineage>
</organism>
<keyword evidence="2" id="KW-1185">Reference proteome</keyword>
<dbReference type="AlphaFoldDB" id="A0A0X8JS71"/>
<evidence type="ECO:0000313" key="1">
    <source>
        <dbReference type="EMBL" id="AMD93792.1"/>
    </source>
</evidence>
<gene>
    <name evidence="1" type="ORF">AXF15_12235</name>
</gene>
<proteinExistence type="predicted"/>
<dbReference type="KEGG" id="doa:AXF15_12235"/>
<evidence type="ECO:0000313" key="2">
    <source>
        <dbReference type="Proteomes" id="UP000063964"/>
    </source>
</evidence>
<name>A0A0X8JS71_9BACT</name>
<protein>
    <submittedName>
        <fullName evidence="1">Uncharacterized protein</fullName>
    </submittedName>
</protein>
<sequence length="122" mass="13476">MEAFGETHCVIDQSNLFVSATLEDELLLLNAPEGALTRLQEICVRFGFQPEPKRPFSSYSGGEQAILCCTLLMLLVPDGVPVLLVHVLETLSERNRALLRQAFDEFLPASPLLVLRTEGPHA</sequence>
<dbReference type="Proteomes" id="UP000063964">
    <property type="component" value="Chromosome"/>
</dbReference>